<dbReference type="EMBL" id="SRLO01000094">
    <property type="protein sequence ID" value="TNN76370.1"/>
    <property type="molecule type" value="Genomic_DNA"/>
</dbReference>
<keyword evidence="3" id="KW-1185">Reference proteome</keyword>
<dbReference type="AlphaFoldDB" id="A0A4Z2IER2"/>
<accession>A0A4Z2IER2</accession>
<sequence>MKAGGGRGEYPQEAEEEEEVEEKEITLRHDVVFRGLLQGTAAWCVTGELGFPILMCSLLHTDGMSLGAGSGHSLSLGTRRKEEGIYVSGDAISGV</sequence>
<evidence type="ECO:0000313" key="2">
    <source>
        <dbReference type="EMBL" id="TNN76370.1"/>
    </source>
</evidence>
<feature type="compositionally biased region" description="Acidic residues" evidence="1">
    <location>
        <begin position="12"/>
        <end position="22"/>
    </location>
</feature>
<gene>
    <name evidence="2" type="ORF">EYF80_013449</name>
</gene>
<reference evidence="2 3" key="1">
    <citation type="submission" date="2019-03" db="EMBL/GenBank/DDBJ databases">
        <title>First draft genome of Liparis tanakae, snailfish: a comprehensive survey of snailfish specific genes.</title>
        <authorList>
            <person name="Kim W."/>
            <person name="Song I."/>
            <person name="Jeong J.-H."/>
            <person name="Kim D."/>
            <person name="Kim S."/>
            <person name="Ryu S."/>
            <person name="Song J.Y."/>
            <person name="Lee S.K."/>
        </authorList>
    </citation>
    <scope>NUCLEOTIDE SEQUENCE [LARGE SCALE GENOMIC DNA]</scope>
    <source>
        <tissue evidence="2">Muscle</tissue>
    </source>
</reference>
<feature type="region of interest" description="Disordered" evidence="1">
    <location>
        <begin position="1"/>
        <end position="23"/>
    </location>
</feature>
<evidence type="ECO:0000313" key="3">
    <source>
        <dbReference type="Proteomes" id="UP000314294"/>
    </source>
</evidence>
<organism evidence="2 3">
    <name type="scientific">Liparis tanakae</name>
    <name type="common">Tanaka's snailfish</name>
    <dbReference type="NCBI Taxonomy" id="230148"/>
    <lineage>
        <taxon>Eukaryota</taxon>
        <taxon>Metazoa</taxon>
        <taxon>Chordata</taxon>
        <taxon>Craniata</taxon>
        <taxon>Vertebrata</taxon>
        <taxon>Euteleostomi</taxon>
        <taxon>Actinopterygii</taxon>
        <taxon>Neopterygii</taxon>
        <taxon>Teleostei</taxon>
        <taxon>Neoteleostei</taxon>
        <taxon>Acanthomorphata</taxon>
        <taxon>Eupercaria</taxon>
        <taxon>Perciformes</taxon>
        <taxon>Cottioidei</taxon>
        <taxon>Cottales</taxon>
        <taxon>Liparidae</taxon>
        <taxon>Liparis</taxon>
    </lineage>
</organism>
<dbReference type="Proteomes" id="UP000314294">
    <property type="component" value="Unassembled WGS sequence"/>
</dbReference>
<protein>
    <submittedName>
        <fullName evidence="2">Uncharacterized protein</fullName>
    </submittedName>
</protein>
<proteinExistence type="predicted"/>
<comment type="caution">
    <text evidence="2">The sequence shown here is derived from an EMBL/GenBank/DDBJ whole genome shotgun (WGS) entry which is preliminary data.</text>
</comment>
<evidence type="ECO:0000256" key="1">
    <source>
        <dbReference type="SAM" id="MobiDB-lite"/>
    </source>
</evidence>
<name>A0A4Z2IER2_9TELE</name>